<comment type="catalytic activity">
    <reaction evidence="14">
        <text>D-maltose + ATP = alpha-maltose 1-phosphate + ADP + H(+)</text>
        <dbReference type="Rhea" id="RHEA:31915"/>
        <dbReference type="ChEBI" id="CHEBI:15378"/>
        <dbReference type="ChEBI" id="CHEBI:17306"/>
        <dbReference type="ChEBI" id="CHEBI:30616"/>
        <dbReference type="ChEBI" id="CHEBI:63576"/>
        <dbReference type="ChEBI" id="CHEBI:456216"/>
        <dbReference type="EC" id="2.7.1.175"/>
    </reaction>
</comment>
<dbReference type="InterPro" id="IPR011009">
    <property type="entry name" value="Kinase-like_dom_sf"/>
</dbReference>
<comment type="pathway">
    <text evidence="1">Glycan biosynthesis; glycogen biosynthesis.</text>
</comment>
<evidence type="ECO:0000256" key="1">
    <source>
        <dbReference type="ARBA" id="ARBA00004964"/>
    </source>
</evidence>
<comment type="similarity">
    <text evidence="2">Belongs to the aminoglycoside phosphotransferase family.</text>
</comment>
<dbReference type="InterPro" id="IPR040999">
    <property type="entry name" value="Mak_N_cap"/>
</dbReference>
<name>A0ABP9PRQ2_9ACTN</name>
<proteinExistence type="inferred from homology"/>
<organism evidence="16 17">
    <name type="scientific">Nocardioides marinquilinus</name>
    <dbReference type="NCBI Taxonomy" id="1210400"/>
    <lineage>
        <taxon>Bacteria</taxon>
        <taxon>Bacillati</taxon>
        <taxon>Actinomycetota</taxon>
        <taxon>Actinomycetes</taxon>
        <taxon>Propionibacteriales</taxon>
        <taxon>Nocardioidaceae</taxon>
        <taxon>Nocardioides</taxon>
    </lineage>
</organism>
<evidence type="ECO:0000256" key="14">
    <source>
        <dbReference type="ARBA" id="ARBA00049067"/>
    </source>
</evidence>
<evidence type="ECO:0000256" key="3">
    <source>
        <dbReference type="ARBA" id="ARBA00011245"/>
    </source>
</evidence>
<gene>
    <name evidence="16" type="ORF">GCM10023340_27050</name>
</gene>
<reference evidence="17" key="1">
    <citation type="journal article" date="2019" name="Int. J. Syst. Evol. Microbiol.">
        <title>The Global Catalogue of Microorganisms (GCM) 10K type strain sequencing project: providing services to taxonomists for standard genome sequencing and annotation.</title>
        <authorList>
            <consortium name="The Broad Institute Genomics Platform"/>
            <consortium name="The Broad Institute Genome Sequencing Center for Infectious Disease"/>
            <person name="Wu L."/>
            <person name="Ma J."/>
        </authorList>
    </citation>
    <scope>NUCLEOTIDE SEQUENCE [LARGE SCALE GENOMIC DNA]</scope>
    <source>
        <strain evidence="17">JCM 18459</strain>
    </source>
</reference>
<keyword evidence="9" id="KW-0418">Kinase</keyword>
<keyword evidence="7" id="KW-0808">Transferase</keyword>
<keyword evidence="6" id="KW-0321">Glycogen metabolism</keyword>
<comment type="subunit">
    <text evidence="3">Monomer.</text>
</comment>
<dbReference type="SUPFAM" id="SSF56112">
    <property type="entry name" value="Protein kinase-like (PK-like)"/>
    <property type="match status" value="1"/>
</dbReference>
<evidence type="ECO:0000256" key="8">
    <source>
        <dbReference type="ARBA" id="ARBA00022741"/>
    </source>
</evidence>
<sequence>MTDPNESTPREAIAPYLAKTRWFGGKGRDFEVGEVRRVATLGDGDPWVDVLVVELRYADGDVEHYQVPLTLYTDPERRLDHAFLGWWEDAERGWVHAYDALHDREATRLWLLGFVAAREADSGAGGTAEVGGLTFHRLPGYDLDVEAVGSLFSGEQSNSSVLFGEDSILKLFRKVTPGANPDVTVHDVLTRAGSTHVAHLYGWVAAGEGADEVHLGMLQQFLRTATDGWDLALSSIRDLYADPEMAAREAGGDFSGEAGRLGEALREVHDTLRAELPVDTSSAPSPAAVAAAMNRRLDAALGVVEGLGAHAETLRSVYDALARLDHLEVQTVHGDLHLGQTLRTALGWKIVDFEGEPAKTLAERLEPDSPWRDVAGMLRSFDYAPHVVEQQQADWTQSDDESLDERRARGLEWAERNQRYFLAAYAGGDLSDEQDLLVHAYLADKAVYEAVYEARNRPDWVGIPLAGVARIGAR</sequence>
<keyword evidence="8" id="KW-0547">Nucleotide-binding</keyword>
<evidence type="ECO:0000259" key="15">
    <source>
        <dbReference type="Pfam" id="PF18085"/>
    </source>
</evidence>
<dbReference type="EMBL" id="BAABKG010000003">
    <property type="protein sequence ID" value="GAA5150281.1"/>
    <property type="molecule type" value="Genomic_DNA"/>
</dbReference>
<dbReference type="Pfam" id="PF18085">
    <property type="entry name" value="Mak_N_cap"/>
    <property type="match status" value="1"/>
</dbReference>
<keyword evidence="10" id="KW-0067">ATP-binding</keyword>
<keyword evidence="17" id="KW-1185">Reference proteome</keyword>
<dbReference type="Gene3D" id="3.90.1200.10">
    <property type="match status" value="1"/>
</dbReference>
<feature type="domain" description="Maltokinase N-terminal cap" evidence="15">
    <location>
        <begin position="16"/>
        <end position="103"/>
    </location>
</feature>
<evidence type="ECO:0000256" key="9">
    <source>
        <dbReference type="ARBA" id="ARBA00022777"/>
    </source>
</evidence>
<dbReference type="EC" id="2.7.1.175" evidence="4"/>
<comment type="caution">
    <text evidence="16">The sequence shown here is derived from an EMBL/GenBank/DDBJ whole genome shotgun (WGS) entry which is preliminary data.</text>
</comment>
<evidence type="ECO:0000256" key="2">
    <source>
        <dbReference type="ARBA" id="ARBA00006219"/>
    </source>
</evidence>
<evidence type="ECO:0000313" key="16">
    <source>
        <dbReference type="EMBL" id="GAA5150281.1"/>
    </source>
</evidence>
<evidence type="ECO:0000256" key="7">
    <source>
        <dbReference type="ARBA" id="ARBA00022679"/>
    </source>
</evidence>
<keyword evidence="11" id="KW-0320">Glycogen biosynthesis</keyword>
<evidence type="ECO:0000256" key="10">
    <source>
        <dbReference type="ARBA" id="ARBA00022840"/>
    </source>
</evidence>
<dbReference type="Proteomes" id="UP001500221">
    <property type="component" value="Unassembled WGS sequence"/>
</dbReference>
<evidence type="ECO:0000256" key="12">
    <source>
        <dbReference type="ARBA" id="ARBA00023277"/>
    </source>
</evidence>
<evidence type="ECO:0000256" key="13">
    <source>
        <dbReference type="ARBA" id="ARBA00031251"/>
    </source>
</evidence>
<evidence type="ECO:0000256" key="4">
    <source>
        <dbReference type="ARBA" id="ARBA00011962"/>
    </source>
</evidence>
<keyword evidence="12" id="KW-0119">Carbohydrate metabolism</keyword>
<dbReference type="RefSeq" id="WP_345459259.1">
    <property type="nucleotide sequence ID" value="NZ_BAABKG010000003.1"/>
</dbReference>
<protein>
    <recommendedName>
        <fullName evidence="5">Maltokinase</fullName>
        <ecNumber evidence="4">2.7.1.175</ecNumber>
    </recommendedName>
    <alternativeName>
        <fullName evidence="13">Maltose-1-phosphate synthase</fullName>
    </alternativeName>
</protein>
<evidence type="ECO:0000256" key="5">
    <source>
        <dbReference type="ARBA" id="ARBA00013882"/>
    </source>
</evidence>
<evidence type="ECO:0000256" key="11">
    <source>
        <dbReference type="ARBA" id="ARBA00023056"/>
    </source>
</evidence>
<accession>A0ABP9PRQ2</accession>
<evidence type="ECO:0000313" key="17">
    <source>
        <dbReference type="Proteomes" id="UP001500221"/>
    </source>
</evidence>
<evidence type="ECO:0000256" key="6">
    <source>
        <dbReference type="ARBA" id="ARBA00022600"/>
    </source>
</evidence>